<dbReference type="CDD" id="cd05466">
    <property type="entry name" value="PBP2_LTTR_substrate"/>
    <property type="match status" value="1"/>
</dbReference>
<dbReference type="RefSeq" id="WP_174560653.1">
    <property type="nucleotide sequence ID" value="NZ_CADDTS010000048.1"/>
</dbReference>
<evidence type="ECO:0000313" key="7">
    <source>
        <dbReference type="Proteomes" id="UP000489961"/>
    </source>
</evidence>
<dbReference type="GO" id="GO:0003677">
    <property type="term" value="F:DNA binding"/>
    <property type="evidence" value="ECO:0007669"/>
    <property type="project" value="UniProtKB-KW"/>
</dbReference>
<reference evidence="6 7" key="1">
    <citation type="submission" date="2020-02" db="EMBL/GenBank/DDBJ databases">
        <authorList>
            <person name="Chaudhuri R."/>
        </authorList>
    </citation>
    <scope>NUCLEOTIDE SEQUENCE [LARGE SCALE GENOMIC DNA]</scope>
    <source>
        <strain evidence="6">SFB21</strain>
    </source>
</reference>
<keyword evidence="2" id="KW-0805">Transcription regulation</keyword>
<dbReference type="SUPFAM" id="SSF53850">
    <property type="entry name" value="Periplasmic binding protein-like II"/>
    <property type="match status" value="1"/>
</dbReference>
<proteinExistence type="inferred from homology"/>
<dbReference type="InterPro" id="IPR000847">
    <property type="entry name" value="LysR_HTH_N"/>
</dbReference>
<dbReference type="InterPro" id="IPR005119">
    <property type="entry name" value="LysR_subst-bd"/>
</dbReference>
<organism evidence="6 7">
    <name type="scientific">Acinetobacter bouvetii</name>
    <dbReference type="NCBI Taxonomy" id="202951"/>
    <lineage>
        <taxon>Bacteria</taxon>
        <taxon>Pseudomonadati</taxon>
        <taxon>Pseudomonadota</taxon>
        <taxon>Gammaproteobacteria</taxon>
        <taxon>Moraxellales</taxon>
        <taxon>Moraxellaceae</taxon>
        <taxon>Acinetobacter</taxon>
    </lineage>
</organism>
<evidence type="ECO:0000259" key="5">
    <source>
        <dbReference type="PROSITE" id="PS50931"/>
    </source>
</evidence>
<dbReference type="PANTHER" id="PTHR30419">
    <property type="entry name" value="HTH-TYPE TRANSCRIPTIONAL REGULATOR YBHD"/>
    <property type="match status" value="1"/>
</dbReference>
<dbReference type="AlphaFoldDB" id="A0A811GIC3"/>
<gene>
    <name evidence="6" type="primary">gltC_3</name>
    <name evidence="6" type="ORF">SFB21_2921</name>
</gene>
<comment type="caution">
    <text evidence="6">The sequence shown here is derived from an EMBL/GenBank/DDBJ whole genome shotgun (WGS) entry which is preliminary data.</text>
</comment>
<dbReference type="Pfam" id="PF00126">
    <property type="entry name" value="HTH_1"/>
    <property type="match status" value="1"/>
</dbReference>
<dbReference type="InterPro" id="IPR036388">
    <property type="entry name" value="WH-like_DNA-bd_sf"/>
</dbReference>
<dbReference type="GO" id="GO:0003700">
    <property type="term" value="F:DNA-binding transcription factor activity"/>
    <property type="evidence" value="ECO:0007669"/>
    <property type="project" value="InterPro"/>
</dbReference>
<name>A0A811GIC3_9GAMM</name>
<dbReference type="PROSITE" id="PS50931">
    <property type="entry name" value="HTH_LYSR"/>
    <property type="match status" value="1"/>
</dbReference>
<feature type="domain" description="HTH lysR-type" evidence="5">
    <location>
        <begin position="10"/>
        <end position="61"/>
    </location>
</feature>
<dbReference type="Gene3D" id="3.40.190.290">
    <property type="match status" value="1"/>
</dbReference>
<accession>A0A811GIC3</accession>
<evidence type="ECO:0000256" key="3">
    <source>
        <dbReference type="ARBA" id="ARBA00023125"/>
    </source>
</evidence>
<keyword evidence="4" id="KW-0804">Transcription</keyword>
<dbReference type="SUPFAM" id="SSF46785">
    <property type="entry name" value="Winged helix' DNA-binding domain"/>
    <property type="match status" value="1"/>
</dbReference>
<dbReference type="PANTHER" id="PTHR30419:SF8">
    <property type="entry name" value="NITROGEN ASSIMILATION TRANSCRIPTIONAL ACTIVATOR-RELATED"/>
    <property type="match status" value="1"/>
</dbReference>
<sequence>MNTPFSRFSEYFIAVAKTGSLRKAADQLFISVSAVHRQIALAEEELGIILFERLPNGLKLTLAGELLYADLLKWQKEFQHTRIRFDEIQGLNRGTIEFGLISALSDGFIMQSMQYMYENYPWIHFNIRVADSEIIAKKIMDAELDFGLILNPKAHHHLEVIHFLELPVGFVMSNTHPLVNAEKIYFSDTLSDNHFIPSEPLIIHDYVQALYKHHQFIPARKTESNDIRLMNALIQKNLGIGILSFLDVLPYLERKELVFKPILEKGLHPLTIALCVAPKRQVSRASQLMIKHISEQMEALKLQVPAL</sequence>
<comment type="similarity">
    <text evidence="1">Belongs to the LysR transcriptional regulatory family.</text>
</comment>
<dbReference type="GO" id="GO:0005829">
    <property type="term" value="C:cytosol"/>
    <property type="evidence" value="ECO:0007669"/>
    <property type="project" value="TreeGrafter"/>
</dbReference>
<evidence type="ECO:0000313" key="6">
    <source>
        <dbReference type="EMBL" id="CAB1221664.1"/>
    </source>
</evidence>
<keyword evidence="3" id="KW-0238">DNA-binding</keyword>
<dbReference type="EMBL" id="CADDTS010000048">
    <property type="protein sequence ID" value="CAB1221664.1"/>
    <property type="molecule type" value="Genomic_DNA"/>
</dbReference>
<evidence type="ECO:0000256" key="4">
    <source>
        <dbReference type="ARBA" id="ARBA00023163"/>
    </source>
</evidence>
<protein>
    <submittedName>
        <fullName evidence="6">HTH-type transcriptional regulator GltC</fullName>
    </submittedName>
</protein>
<dbReference type="Pfam" id="PF03466">
    <property type="entry name" value="LysR_substrate"/>
    <property type="match status" value="1"/>
</dbReference>
<dbReference type="Proteomes" id="UP000489961">
    <property type="component" value="Unassembled WGS sequence"/>
</dbReference>
<dbReference type="Gene3D" id="1.10.10.10">
    <property type="entry name" value="Winged helix-like DNA-binding domain superfamily/Winged helix DNA-binding domain"/>
    <property type="match status" value="1"/>
</dbReference>
<evidence type="ECO:0000256" key="2">
    <source>
        <dbReference type="ARBA" id="ARBA00023015"/>
    </source>
</evidence>
<dbReference type="InterPro" id="IPR050950">
    <property type="entry name" value="HTH-type_LysR_regulators"/>
</dbReference>
<evidence type="ECO:0000256" key="1">
    <source>
        <dbReference type="ARBA" id="ARBA00009437"/>
    </source>
</evidence>
<dbReference type="InterPro" id="IPR036390">
    <property type="entry name" value="WH_DNA-bd_sf"/>
</dbReference>